<evidence type="ECO:0000259" key="1">
    <source>
        <dbReference type="Pfam" id="PF12705"/>
    </source>
</evidence>
<organism evidence="2">
    <name type="scientific">marine metagenome</name>
    <dbReference type="NCBI Taxonomy" id="408172"/>
    <lineage>
        <taxon>unclassified sequences</taxon>
        <taxon>metagenomes</taxon>
        <taxon>ecological metagenomes</taxon>
    </lineage>
</organism>
<sequence length="319" mass="35451">MVDNASVETDSDLNPAQREVLDQLGAPPGDRPVFAEDLRYHLRAALETAAEPHLDALPDGEDLFVTKHRLAMVHGCEARFLAEETSPFEWRVPLARGTIVHKAVELSVNWRREKEPAILVDEALSRFEADSGDFGHWLRGCSEADRAELRSEAVDAVSKFVECWPDLKPAWRPVTESRVRAELCDNRLILVGKVDLSLGVAQGHRAGKVIIDLKTGGFVPVHREDLRFYALVETLRIGVPPRLIASYYLDQAHFVPEEVVEDTLTATIARVSDGVGRLMALLHRGEEPNKLPGPACRWCPLLQTCDQGLAHLADLDDNP</sequence>
<accession>A0A381V7I9</accession>
<dbReference type="EMBL" id="UINC01007989">
    <property type="protein sequence ID" value="SVA35981.1"/>
    <property type="molecule type" value="Genomic_DNA"/>
</dbReference>
<dbReference type="InterPro" id="IPR011604">
    <property type="entry name" value="PDDEXK-like_dom_sf"/>
</dbReference>
<evidence type="ECO:0000313" key="2">
    <source>
        <dbReference type="EMBL" id="SVA35981.1"/>
    </source>
</evidence>
<dbReference type="Gene3D" id="3.90.320.10">
    <property type="match status" value="1"/>
</dbReference>
<feature type="domain" description="PD-(D/E)XK endonuclease-like" evidence="1">
    <location>
        <begin position="69"/>
        <end position="306"/>
    </location>
</feature>
<dbReference type="InterPro" id="IPR038726">
    <property type="entry name" value="PDDEXK_AddAB-type"/>
</dbReference>
<protein>
    <recommendedName>
        <fullName evidence="1">PD-(D/E)XK endonuclease-like domain-containing protein</fullName>
    </recommendedName>
</protein>
<dbReference type="Pfam" id="PF12705">
    <property type="entry name" value="PDDEXK_1"/>
    <property type="match status" value="1"/>
</dbReference>
<dbReference type="AlphaFoldDB" id="A0A381V7I9"/>
<name>A0A381V7I9_9ZZZZ</name>
<gene>
    <name evidence="2" type="ORF">METZ01_LOCUS88835</name>
</gene>
<reference evidence="2" key="1">
    <citation type="submission" date="2018-05" db="EMBL/GenBank/DDBJ databases">
        <authorList>
            <person name="Lanie J.A."/>
            <person name="Ng W.-L."/>
            <person name="Kazmierczak K.M."/>
            <person name="Andrzejewski T.M."/>
            <person name="Davidsen T.M."/>
            <person name="Wayne K.J."/>
            <person name="Tettelin H."/>
            <person name="Glass J.I."/>
            <person name="Rusch D."/>
            <person name="Podicherti R."/>
            <person name="Tsui H.-C.T."/>
            <person name="Winkler M.E."/>
        </authorList>
    </citation>
    <scope>NUCLEOTIDE SEQUENCE</scope>
</reference>
<proteinExistence type="predicted"/>